<reference evidence="4" key="1">
    <citation type="submission" date="2022-05" db="EMBL/GenBank/DDBJ databases">
        <authorList>
            <person name="Tuo L."/>
        </authorList>
    </citation>
    <scope>NUCLEOTIDE SEQUENCE</scope>
    <source>
        <strain evidence="4">BSK12Z-4</strain>
    </source>
</reference>
<name>A0A9X2D9Q1_9ACTN</name>
<proteinExistence type="predicted"/>
<evidence type="ECO:0000256" key="2">
    <source>
        <dbReference type="ARBA" id="ARBA00023315"/>
    </source>
</evidence>
<protein>
    <submittedName>
        <fullName evidence="4">GNAT family N-acetyltransferase</fullName>
    </submittedName>
</protein>
<dbReference type="InterPro" id="IPR000182">
    <property type="entry name" value="GNAT_dom"/>
</dbReference>
<dbReference type="PANTHER" id="PTHR43877">
    <property type="entry name" value="AMINOALKYLPHOSPHONATE N-ACETYLTRANSFERASE-RELATED-RELATED"/>
    <property type="match status" value="1"/>
</dbReference>
<dbReference type="PROSITE" id="PS51186">
    <property type="entry name" value="GNAT"/>
    <property type="match status" value="1"/>
</dbReference>
<evidence type="ECO:0000313" key="5">
    <source>
        <dbReference type="Proteomes" id="UP001139485"/>
    </source>
</evidence>
<dbReference type="InterPro" id="IPR050832">
    <property type="entry name" value="Bact_Acetyltransf"/>
</dbReference>
<dbReference type="Proteomes" id="UP001139485">
    <property type="component" value="Unassembled WGS sequence"/>
</dbReference>
<evidence type="ECO:0000313" key="4">
    <source>
        <dbReference type="EMBL" id="MCM0621740.1"/>
    </source>
</evidence>
<dbReference type="GO" id="GO:0016747">
    <property type="term" value="F:acyltransferase activity, transferring groups other than amino-acyl groups"/>
    <property type="evidence" value="ECO:0007669"/>
    <property type="project" value="InterPro"/>
</dbReference>
<organism evidence="4 5">
    <name type="scientific">Nocardioides bruguierae</name>
    <dbReference type="NCBI Taxonomy" id="2945102"/>
    <lineage>
        <taxon>Bacteria</taxon>
        <taxon>Bacillati</taxon>
        <taxon>Actinomycetota</taxon>
        <taxon>Actinomycetes</taxon>
        <taxon>Propionibacteriales</taxon>
        <taxon>Nocardioidaceae</taxon>
        <taxon>Nocardioides</taxon>
    </lineage>
</organism>
<dbReference type="AlphaFoldDB" id="A0A9X2D9Q1"/>
<comment type="caution">
    <text evidence="4">The sequence shown here is derived from an EMBL/GenBank/DDBJ whole genome shotgun (WGS) entry which is preliminary data.</text>
</comment>
<sequence>MSVSIRRAVPGDAEAWTDLHLVVWEEAYTGLMPPEVLTGRRSRRDEGVRKRRTMLESGARVLLAEDDGHLVGFASAGPARDEDPPAPVELTAIYARASHHGTGLGRRLLEAALADAGVRPDDAVYLWVLEGNDRAIAFYTRHGFALDGVGEDEPEGRHLRMVRQARPRDGAARNTQEEQA</sequence>
<keyword evidence="2" id="KW-0012">Acyltransferase</keyword>
<dbReference type="InterPro" id="IPR016181">
    <property type="entry name" value="Acyl_CoA_acyltransferase"/>
</dbReference>
<dbReference type="CDD" id="cd04301">
    <property type="entry name" value="NAT_SF"/>
    <property type="match status" value="1"/>
</dbReference>
<dbReference type="RefSeq" id="WP_250828085.1">
    <property type="nucleotide sequence ID" value="NZ_JAMOIL010000022.1"/>
</dbReference>
<feature type="domain" description="N-acetyltransferase" evidence="3">
    <location>
        <begin position="3"/>
        <end position="166"/>
    </location>
</feature>
<evidence type="ECO:0000259" key="3">
    <source>
        <dbReference type="PROSITE" id="PS51186"/>
    </source>
</evidence>
<accession>A0A9X2D9Q1</accession>
<dbReference type="Gene3D" id="3.40.630.30">
    <property type="match status" value="1"/>
</dbReference>
<dbReference type="PANTHER" id="PTHR43877:SF1">
    <property type="entry name" value="ACETYLTRANSFERASE"/>
    <property type="match status" value="1"/>
</dbReference>
<keyword evidence="5" id="KW-1185">Reference proteome</keyword>
<evidence type="ECO:0000256" key="1">
    <source>
        <dbReference type="ARBA" id="ARBA00022679"/>
    </source>
</evidence>
<keyword evidence="1" id="KW-0808">Transferase</keyword>
<dbReference type="EMBL" id="JAMOIL010000022">
    <property type="protein sequence ID" value="MCM0621740.1"/>
    <property type="molecule type" value="Genomic_DNA"/>
</dbReference>
<gene>
    <name evidence="4" type="ORF">M8330_15725</name>
</gene>
<dbReference type="Pfam" id="PF00583">
    <property type="entry name" value="Acetyltransf_1"/>
    <property type="match status" value="1"/>
</dbReference>
<dbReference type="SUPFAM" id="SSF55729">
    <property type="entry name" value="Acyl-CoA N-acyltransferases (Nat)"/>
    <property type="match status" value="1"/>
</dbReference>